<evidence type="ECO:0000256" key="1">
    <source>
        <dbReference type="ARBA" id="ARBA00001771"/>
    </source>
</evidence>
<dbReference type="AlphaFoldDB" id="A0AAW4W3J4"/>
<keyword evidence="7 11" id="KW-0418">Kinase</keyword>
<dbReference type="HAMAP" id="MF_00228">
    <property type="entry name" value="Thz_kinase"/>
    <property type="match status" value="1"/>
</dbReference>
<evidence type="ECO:0000256" key="8">
    <source>
        <dbReference type="ARBA" id="ARBA00022840"/>
    </source>
</evidence>
<dbReference type="Gene3D" id="3.40.1190.20">
    <property type="match status" value="1"/>
</dbReference>
<dbReference type="SUPFAM" id="SSF53613">
    <property type="entry name" value="Ribokinase-like"/>
    <property type="match status" value="1"/>
</dbReference>
<comment type="pathway">
    <text evidence="3 11">Cofactor biosynthesis; thiamine diphosphate biosynthesis; 4-methyl-5-(2-phosphoethyl)-thiazole from 5-(2-hydroxyethyl)-4-methylthiazole: step 1/1.</text>
</comment>
<gene>
    <name evidence="11 12" type="primary">thiM</name>
    <name evidence="12" type="ORF">LKD22_01040</name>
</gene>
<evidence type="ECO:0000256" key="2">
    <source>
        <dbReference type="ARBA" id="ARBA00001946"/>
    </source>
</evidence>
<dbReference type="InterPro" id="IPR000417">
    <property type="entry name" value="Hyethyz_kinase"/>
</dbReference>
<dbReference type="EC" id="2.7.1.50" evidence="11"/>
<evidence type="ECO:0000256" key="4">
    <source>
        <dbReference type="ARBA" id="ARBA00022679"/>
    </source>
</evidence>
<organism evidence="12 13">
    <name type="scientific">Agathobaculum butyriciproducens</name>
    <dbReference type="NCBI Taxonomy" id="1628085"/>
    <lineage>
        <taxon>Bacteria</taxon>
        <taxon>Bacillati</taxon>
        <taxon>Bacillota</taxon>
        <taxon>Clostridia</taxon>
        <taxon>Eubacteriales</taxon>
        <taxon>Butyricicoccaceae</taxon>
        <taxon>Agathobaculum</taxon>
    </lineage>
</organism>
<dbReference type="NCBIfam" id="NF006830">
    <property type="entry name" value="PRK09355.1"/>
    <property type="match status" value="1"/>
</dbReference>
<evidence type="ECO:0000313" key="13">
    <source>
        <dbReference type="Proteomes" id="UP001298753"/>
    </source>
</evidence>
<protein>
    <recommendedName>
        <fullName evidence="11">Hydroxyethylthiazole kinase</fullName>
        <ecNumber evidence="11">2.7.1.50</ecNumber>
    </recommendedName>
    <alternativeName>
        <fullName evidence="11">4-methyl-5-beta-hydroxyethylthiazole kinase</fullName>
        <shortName evidence="11">TH kinase</shortName>
        <shortName evidence="11">Thz kinase</shortName>
    </alternativeName>
</protein>
<dbReference type="CDD" id="cd01170">
    <property type="entry name" value="THZ_kinase"/>
    <property type="match status" value="1"/>
</dbReference>
<comment type="caution">
    <text evidence="12">The sequence shown here is derived from an EMBL/GenBank/DDBJ whole genome shotgun (WGS) entry which is preliminary data.</text>
</comment>
<sequence>MIETIKTVLENTQNRTPMVHSITNNVTINDCANIILAAGGTAIMAQDEREVEEITSHAQALVINMGAVRAQEAMLRAAKIAKRNGRPVVLDPVAAGASTLRREMCSRLLSENLVSVIRGNASEVRALAAGAEQETGVEASALDSVTEDNLQESAAWLRSFSRRTGAVVMLTGAMDVITDGTRTAVVRGGSAYLRRITGAGCMLTSLTGVYCGANPDILLEAAVTASEVMKHCGETAEARVRKEMEGTASFRTRLIDAVSLLNADELTPNLCLQIL</sequence>
<accession>A0AAW4W3J4</accession>
<dbReference type="EMBL" id="JAJEPX010000001">
    <property type="protein sequence ID" value="MCC2175725.1"/>
    <property type="molecule type" value="Genomic_DNA"/>
</dbReference>
<keyword evidence="8 11" id="KW-0067">ATP-binding</keyword>
<comment type="similarity">
    <text evidence="11">Belongs to the Thz kinase family.</text>
</comment>
<evidence type="ECO:0000256" key="10">
    <source>
        <dbReference type="ARBA" id="ARBA00022977"/>
    </source>
</evidence>
<comment type="cofactor">
    <cofactor evidence="2 11">
        <name>Mg(2+)</name>
        <dbReference type="ChEBI" id="CHEBI:18420"/>
    </cofactor>
</comment>
<feature type="binding site" evidence="11">
    <location>
        <position position="44"/>
    </location>
    <ligand>
        <name>substrate</name>
    </ligand>
</feature>
<evidence type="ECO:0000256" key="7">
    <source>
        <dbReference type="ARBA" id="ARBA00022777"/>
    </source>
</evidence>
<comment type="function">
    <text evidence="11">Catalyzes the phosphorylation of the hydroxyl group of 4-methyl-5-beta-hydroxyethylthiazole (THZ).</text>
</comment>
<proteinExistence type="inferred from homology"/>
<evidence type="ECO:0000256" key="9">
    <source>
        <dbReference type="ARBA" id="ARBA00022842"/>
    </source>
</evidence>
<feature type="binding site" evidence="11">
    <location>
        <position position="118"/>
    </location>
    <ligand>
        <name>ATP</name>
        <dbReference type="ChEBI" id="CHEBI:30616"/>
    </ligand>
</feature>
<dbReference type="PIRSF" id="PIRSF000513">
    <property type="entry name" value="Thz_kinase"/>
    <property type="match status" value="1"/>
</dbReference>
<dbReference type="GO" id="GO:0009229">
    <property type="term" value="P:thiamine diphosphate biosynthetic process"/>
    <property type="evidence" value="ECO:0007669"/>
    <property type="project" value="UniProtKB-UniRule"/>
</dbReference>
<evidence type="ECO:0000313" key="12">
    <source>
        <dbReference type="EMBL" id="MCC2175725.1"/>
    </source>
</evidence>
<dbReference type="GO" id="GO:0004417">
    <property type="term" value="F:hydroxyethylthiazole kinase activity"/>
    <property type="evidence" value="ECO:0007669"/>
    <property type="project" value="UniProtKB-UniRule"/>
</dbReference>
<dbReference type="RefSeq" id="WP_227599970.1">
    <property type="nucleotide sequence ID" value="NZ_DBGBDM010000005.1"/>
</dbReference>
<keyword evidence="10 11" id="KW-0784">Thiamine biosynthesis</keyword>
<keyword evidence="9 11" id="KW-0460">Magnesium</keyword>
<dbReference type="GO" id="GO:0009228">
    <property type="term" value="P:thiamine biosynthetic process"/>
    <property type="evidence" value="ECO:0007669"/>
    <property type="project" value="UniProtKB-KW"/>
</dbReference>
<evidence type="ECO:0000256" key="3">
    <source>
        <dbReference type="ARBA" id="ARBA00004868"/>
    </source>
</evidence>
<keyword evidence="6 11" id="KW-0547">Nucleotide-binding</keyword>
<keyword evidence="13" id="KW-1185">Reference proteome</keyword>
<evidence type="ECO:0000256" key="6">
    <source>
        <dbReference type="ARBA" id="ARBA00022741"/>
    </source>
</evidence>
<dbReference type="GeneID" id="98661180"/>
<keyword evidence="5 11" id="KW-0479">Metal-binding</keyword>
<dbReference type="Pfam" id="PF02110">
    <property type="entry name" value="HK"/>
    <property type="match status" value="1"/>
</dbReference>
<feature type="binding site" evidence="11">
    <location>
        <position position="171"/>
    </location>
    <ligand>
        <name>ATP</name>
        <dbReference type="ChEBI" id="CHEBI:30616"/>
    </ligand>
</feature>
<keyword evidence="4 11" id="KW-0808">Transferase</keyword>
<dbReference type="InterPro" id="IPR029056">
    <property type="entry name" value="Ribokinase-like"/>
</dbReference>
<feature type="binding site" evidence="11">
    <location>
        <position position="198"/>
    </location>
    <ligand>
        <name>substrate</name>
    </ligand>
</feature>
<dbReference type="Proteomes" id="UP001298753">
    <property type="component" value="Unassembled WGS sequence"/>
</dbReference>
<dbReference type="GO" id="GO:0005524">
    <property type="term" value="F:ATP binding"/>
    <property type="evidence" value="ECO:0007669"/>
    <property type="project" value="UniProtKB-UniRule"/>
</dbReference>
<evidence type="ECO:0000256" key="5">
    <source>
        <dbReference type="ARBA" id="ARBA00022723"/>
    </source>
</evidence>
<name>A0AAW4W3J4_9FIRM</name>
<dbReference type="PRINTS" id="PR01099">
    <property type="entry name" value="HYETHTZKNASE"/>
</dbReference>
<dbReference type="GO" id="GO:0000287">
    <property type="term" value="F:magnesium ion binding"/>
    <property type="evidence" value="ECO:0007669"/>
    <property type="project" value="UniProtKB-UniRule"/>
</dbReference>
<comment type="catalytic activity">
    <reaction evidence="1 11">
        <text>5-(2-hydroxyethyl)-4-methylthiazole + ATP = 4-methyl-5-(2-phosphooxyethyl)-thiazole + ADP + H(+)</text>
        <dbReference type="Rhea" id="RHEA:24212"/>
        <dbReference type="ChEBI" id="CHEBI:15378"/>
        <dbReference type="ChEBI" id="CHEBI:17957"/>
        <dbReference type="ChEBI" id="CHEBI:30616"/>
        <dbReference type="ChEBI" id="CHEBI:58296"/>
        <dbReference type="ChEBI" id="CHEBI:456216"/>
        <dbReference type="EC" id="2.7.1.50"/>
    </reaction>
</comment>
<evidence type="ECO:0000256" key="11">
    <source>
        <dbReference type="HAMAP-Rule" id="MF_00228"/>
    </source>
</evidence>
<reference evidence="12 13" key="1">
    <citation type="submission" date="2021-10" db="EMBL/GenBank/DDBJ databases">
        <title>Anaerobic single-cell dispensing facilitates the cultivation of human gut bacteria.</title>
        <authorList>
            <person name="Afrizal A."/>
        </authorList>
    </citation>
    <scope>NUCLEOTIDE SEQUENCE [LARGE SCALE GENOMIC DNA]</scope>
    <source>
        <strain evidence="12 13">CLA-AA-H270</strain>
    </source>
</reference>